<dbReference type="Proteomes" id="UP000534783">
    <property type="component" value="Unassembled WGS sequence"/>
</dbReference>
<proteinExistence type="predicted"/>
<gene>
    <name evidence="1" type="ORF">MNODULE_22070</name>
</gene>
<name>A0A7X6IDE8_9BACT</name>
<dbReference type="AlphaFoldDB" id="A0A7X6IDE8"/>
<dbReference type="RefSeq" id="WP_168063407.1">
    <property type="nucleotide sequence ID" value="NZ_VTOW01000007.1"/>
</dbReference>
<dbReference type="EMBL" id="VTOW01000007">
    <property type="protein sequence ID" value="NKE73450.1"/>
    <property type="molecule type" value="Genomic_DNA"/>
</dbReference>
<comment type="caution">
    <text evidence="1">The sequence shown here is derived from an EMBL/GenBank/DDBJ whole genome shotgun (WGS) entry which is preliminary data.</text>
</comment>
<organism evidence="1 2">
    <name type="scientific">Candidatus Manganitrophus noduliformans</name>
    <dbReference type="NCBI Taxonomy" id="2606439"/>
    <lineage>
        <taxon>Bacteria</taxon>
        <taxon>Pseudomonadati</taxon>
        <taxon>Nitrospirota</taxon>
        <taxon>Nitrospiria</taxon>
        <taxon>Candidatus Troglogloeales</taxon>
        <taxon>Candidatus Manganitrophaceae</taxon>
        <taxon>Candidatus Manganitrophus</taxon>
    </lineage>
</organism>
<keyword evidence="2" id="KW-1185">Reference proteome</keyword>
<protein>
    <submittedName>
        <fullName evidence="1">Uncharacterized protein</fullName>
    </submittedName>
</protein>
<accession>A0A7X6IDE8</accession>
<reference evidence="1 2" key="1">
    <citation type="journal article" date="2020" name="Nature">
        <title>Bacterial chemolithoautotrophy via manganese oxidation.</title>
        <authorList>
            <person name="Yu H."/>
            <person name="Leadbetter J.R."/>
        </authorList>
    </citation>
    <scope>NUCLEOTIDE SEQUENCE [LARGE SCALE GENOMIC DNA]</scope>
    <source>
        <strain evidence="1 2">Mn-1</strain>
    </source>
</reference>
<evidence type="ECO:0000313" key="1">
    <source>
        <dbReference type="EMBL" id="NKE73450.1"/>
    </source>
</evidence>
<evidence type="ECO:0000313" key="2">
    <source>
        <dbReference type="Proteomes" id="UP000534783"/>
    </source>
</evidence>
<sequence>MAEDTALIRKRSGRRRVSADSHAVSLEDFAPTEQALLTIVADRKKCPIKDVMRDGIRYFLNSNVKVDIQPIDLRS</sequence>